<name>A0AAV5TSM9_9BILA</name>
<feature type="non-terminal residue" evidence="3">
    <location>
        <position position="1"/>
    </location>
</feature>
<accession>A0AAV5TSM9</accession>
<keyword evidence="1" id="KW-0472">Membrane</keyword>
<evidence type="ECO:0000313" key="4">
    <source>
        <dbReference type="Proteomes" id="UP001432027"/>
    </source>
</evidence>
<evidence type="ECO:0008006" key="5">
    <source>
        <dbReference type="Google" id="ProtNLM"/>
    </source>
</evidence>
<proteinExistence type="predicted"/>
<protein>
    <recommendedName>
        <fullName evidence="5">AP3A hydrolase</fullName>
    </recommendedName>
</protein>
<comment type="caution">
    <text evidence="3">The sequence shown here is derived from an EMBL/GenBank/DDBJ whole genome shotgun (WGS) entry which is preliminary data.</text>
</comment>
<gene>
    <name evidence="3" type="ORF">PENTCL1PPCAC_19673</name>
</gene>
<dbReference type="Gene3D" id="3.40.720.10">
    <property type="entry name" value="Alkaline Phosphatase, subunit A"/>
    <property type="match status" value="1"/>
</dbReference>
<dbReference type="PANTHER" id="PTHR10151:SF120">
    <property type="entry name" value="BIS(5'-ADENOSYL)-TRIPHOSPHATASE"/>
    <property type="match status" value="1"/>
</dbReference>
<dbReference type="InterPro" id="IPR017850">
    <property type="entry name" value="Alkaline_phosphatase_core_sf"/>
</dbReference>
<dbReference type="CDD" id="cd16018">
    <property type="entry name" value="Enpp"/>
    <property type="match status" value="1"/>
</dbReference>
<reference evidence="3" key="1">
    <citation type="submission" date="2023-10" db="EMBL/GenBank/DDBJ databases">
        <title>Genome assembly of Pristionchus species.</title>
        <authorList>
            <person name="Yoshida K."/>
            <person name="Sommer R.J."/>
        </authorList>
    </citation>
    <scope>NUCLEOTIDE SEQUENCE</scope>
    <source>
        <strain evidence="3">RS0144</strain>
    </source>
</reference>
<dbReference type="Proteomes" id="UP001432027">
    <property type="component" value="Unassembled WGS sequence"/>
</dbReference>
<keyword evidence="4" id="KW-1185">Reference proteome</keyword>
<evidence type="ECO:0000313" key="3">
    <source>
        <dbReference type="EMBL" id="GMS97498.1"/>
    </source>
</evidence>
<dbReference type="PANTHER" id="PTHR10151">
    <property type="entry name" value="ECTONUCLEOTIDE PYROPHOSPHATASE/PHOSPHODIESTERASE"/>
    <property type="match status" value="1"/>
</dbReference>
<keyword evidence="1" id="KW-0812">Transmembrane</keyword>
<evidence type="ECO:0000256" key="2">
    <source>
        <dbReference type="SAM" id="SignalP"/>
    </source>
</evidence>
<feature type="signal peptide" evidence="2">
    <location>
        <begin position="1"/>
        <end position="22"/>
    </location>
</feature>
<dbReference type="EMBL" id="BTSX01000004">
    <property type="protein sequence ID" value="GMS97498.1"/>
    <property type="molecule type" value="Genomic_DNA"/>
</dbReference>
<feature type="chain" id="PRO_5043405870" description="AP3A hydrolase" evidence="2">
    <location>
        <begin position="23"/>
        <end position="488"/>
    </location>
</feature>
<dbReference type="InterPro" id="IPR002591">
    <property type="entry name" value="Phosphodiest/P_Trfase"/>
</dbReference>
<dbReference type="Pfam" id="PF01663">
    <property type="entry name" value="Phosphodiest"/>
    <property type="match status" value="1"/>
</dbReference>
<dbReference type="GO" id="GO:0016787">
    <property type="term" value="F:hydrolase activity"/>
    <property type="evidence" value="ECO:0007669"/>
    <property type="project" value="UniProtKB-ARBA"/>
</dbReference>
<feature type="transmembrane region" description="Helical" evidence="1">
    <location>
        <begin position="444"/>
        <end position="465"/>
    </location>
</feature>
<organism evidence="3 4">
    <name type="scientific">Pristionchus entomophagus</name>
    <dbReference type="NCBI Taxonomy" id="358040"/>
    <lineage>
        <taxon>Eukaryota</taxon>
        <taxon>Metazoa</taxon>
        <taxon>Ecdysozoa</taxon>
        <taxon>Nematoda</taxon>
        <taxon>Chromadorea</taxon>
        <taxon>Rhabditida</taxon>
        <taxon>Rhabditina</taxon>
        <taxon>Diplogasteromorpha</taxon>
        <taxon>Diplogasteroidea</taxon>
        <taxon>Neodiplogasteridae</taxon>
        <taxon>Pristionchus</taxon>
    </lineage>
</organism>
<keyword evidence="1" id="KW-1133">Transmembrane helix</keyword>
<evidence type="ECO:0000256" key="1">
    <source>
        <dbReference type="SAM" id="Phobius"/>
    </source>
</evidence>
<keyword evidence="2" id="KW-0732">Signal</keyword>
<dbReference type="AlphaFoldDB" id="A0AAV5TSM9"/>
<dbReference type="SUPFAM" id="SSF53649">
    <property type="entry name" value="Alkaline phosphatase-like"/>
    <property type="match status" value="1"/>
</dbReference>
<sequence length="488" mass="54704">FLQMLPLRILLSSLLLISSTQSSPTPLFEKAKSLVLISFDGFRFDTLNSTIAPNITAWAEGGVVFSKGIQSQAVTFTAPNHYSIVTGLYEDAHGIIGNVFFDVERRKFWDIYNLSHLAGTVEEAQKPYWYTSETIWQSNQKAGGKSSVVHWPIGDVASGNDEATTFHIWLPMNRSHHTRFIQVEIVINALQKGENLVAWYISEPDHTLHTHGFYHDGHYRRIMADLDVTFGYFLNRLNELNLFSSTDIIFTADHGHAEVRSLDLVLCIDEHINGTIGVDYQVSDHTILAYTAEQALEIYESLNAAVAEKKIPVRVMWTKDVPASWHFSHPSRLGQVMVVPEIGADARFICPWKDPSTFHSSTHGHAPDNEEMRAVLAMRGPSFSEKREISSIPQNIDLFPLMGKILGIPLPANNGTLERVEIALRPLPTPSAEELPLDSNISTAISIFLIVMPIIVLVIILYYIIMRIKRGPNKQLAHLTAEATEPML</sequence>